<evidence type="ECO:0000256" key="5">
    <source>
        <dbReference type="SAM" id="MobiDB-lite"/>
    </source>
</evidence>
<dbReference type="Pfam" id="PF04434">
    <property type="entry name" value="SWIM"/>
    <property type="match status" value="1"/>
</dbReference>
<feature type="compositionally biased region" description="Basic and acidic residues" evidence="5">
    <location>
        <begin position="383"/>
        <end position="392"/>
    </location>
</feature>
<reference evidence="7 8" key="1">
    <citation type="submission" date="2024-01" db="EMBL/GenBank/DDBJ databases">
        <title>A telomere-to-telomere, gap-free genome of sweet tea (Lithocarpus litseifolius).</title>
        <authorList>
            <person name="Zhou J."/>
        </authorList>
    </citation>
    <scope>NUCLEOTIDE SEQUENCE [LARGE SCALE GENOMIC DNA]</scope>
    <source>
        <strain evidence="7">Zhou-2022a</strain>
        <tissue evidence="7">Leaf</tissue>
    </source>
</reference>
<protein>
    <recommendedName>
        <fullName evidence="6">SWIM-type domain-containing protein</fullName>
    </recommendedName>
</protein>
<feature type="compositionally biased region" description="Polar residues" evidence="5">
    <location>
        <begin position="432"/>
        <end position="445"/>
    </location>
</feature>
<accession>A0AAW2C7W3</accession>
<feature type="region of interest" description="Disordered" evidence="5">
    <location>
        <begin position="382"/>
        <end position="445"/>
    </location>
</feature>
<dbReference type="EMBL" id="JAZDWU010000008">
    <property type="protein sequence ID" value="KAK9993851.1"/>
    <property type="molecule type" value="Genomic_DNA"/>
</dbReference>
<feature type="domain" description="SWIM-type" evidence="6">
    <location>
        <begin position="259"/>
        <end position="291"/>
    </location>
</feature>
<proteinExistence type="predicted"/>
<comment type="caution">
    <text evidence="7">The sequence shown here is derived from an EMBL/GenBank/DDBJ whole genome shotgun (WGS) entry which is preliminary data.</text>
</comment>
<evidence type="ECO:0000313" key="7">
    <source>
        <dbReference type="EMBL" id="KAK9993851.1"/>
    </source>
</evidence>
<keyword evidence="3" id="KW-0862">Zinc</keyword>
<feature type="compositionally biased region" description="Polar residues" evidence="5">
    <location>
        <begin position="415"/>
        <end position="425"/>
    </location>
</feature>
<evidence type="ECO:0000256" key="2">
    <source>
        <dbReference type="ARBA" id="ARBA00022771"/>
    </source>
</evidence>
<dbReference type="InterPro" id="IPR007527">
    <property type="entry name" value="Znf_SWIM"/>
</dbReference>
<name>A0AAW2C7W3_9ROSI</name>
<evidence type="ECO:0000256" key="1">
    <source>
        <dbReference type="ARBA" id="ARBA00022723"/>
    </source>
</evidence>
<dbReference type="AlphaFoldDB" id="A0AAW2C7W3"/>
<dbReference type="GO" id="GO:0008270">
    <property type="term" value="F:zinc ion binding"/>
    <property type="evidence" value="ECO:0007669"/>
    <property type="project" value="UniProtKB-KW"/>
</dbReference>
<feature type="region of interest" description="Disordered" evidence="5">
    <location>
        <begin position="324"/>
        <end position="361"/>
    </location>
</feature>
<dbReference type="InterPro" id="IPR006564">
    <property type="entry name" value="Znf_PMZ"/>
</dbReference>
<evidence type="ECO:0000313" key="8">
    <source>
        <dbReference type="Proteomes" id="UP001459277"/>
    </source>
</evidence>
<evidence type="ECO:0000256" key="3">
    <source>
        <dbReference type="ARBA" id="ARBA00022833"/>
    </source>
</evidence>
<evidence type="ECO:0000259" key="6">
    <source>
        <dbReference type="PROSITE" id="PS50966"/>
    </source>
</evidence>
<dbReference type="PANTHER" id="PTHR31973:SF187">
    <property type="entry name" value="MUTATOR TRANSPOSASE MUDRA PROTEIN"/>
    <property type="match status" value="1"/>
</dbReference>
<dbReference type="PANTHER" id="PTHR31973">
    <property type="entry name" value="POLYPROTEIN, PUTATIVE-RELATED"/>
    <property type="match status" value="1"/>
</dbReference>
<organism evidence="7 8">
    <name type="scientific">Lithocarpus litseifolius</name>
    <dbReference type="NCBI Taxonomy" id="425828"/>
    <lineage>
        <taxon>Eukaryota</taxon>
        <taxon>Viridiplantae</taxon>
        <taxon>Streptophyta</taxon>
        <taxon>Embryophyta</taxon>
        <taxon>Tracheophyta</taxon>
        <taxon>Spermatophyta</taxon>
        <taxon>Magnoliopsida</taxon>
        <taxon>eudicotyledons</taxon>
        <taxon>Gunneridae</taxon>
        <taxon>Pentapetalae</taxon>
        <taxon>rosids</taxon>
        <taxon>fabids</taxon>
        <taxon>Fagales</taxon>
        <taxon>Fagaceae</taxon>
        <taxon>Lithocarpus</taxon>
    </lineage>
</organism>
<dbReference type="Proteomes" id="UP001459277">
    <property type="component" value="Unassembled WGS sequence"/>
</dbReference>
<dbReference type="SMART" id="SM00575">
    <property type="entry name" value="ZnF_PMZ"/>
    <property type="match status" value="1"/>
</dbReference>
<feature type="compositionally biased region" description="Basic residues" evidence="5">
    <location>
        <begin position="336"/>
        <end position="348"/>
    </location>
</feature>
<gene>
    <name evidence="7" type="ORF">SO802_023554</name>
</gene>
<sequence length="579" mass="65693">MKVHTYSDSDLAAEHALATGLPYFERIYICLEGCKKGFLAGCRPIIGLDACHLKTKTGVVEAEMKDTWTWFLYLLLVDIRDGNRWVFISDQQNGLVNTFVDNWPQYEHRICCRRLDNNLRKNHPGVLIRELFWKAAKATYQQAYERAMNELKEVDEDAFEWLQSHSTTIWARHMFKSDGQSDTILNNMCESMICINLECIKLYLMTRFQANRQIIMKVESELCPKIRKRLYKEKLACSKWLAYWAGRTKFEVKNGLESFIVDLEEKKCSCRKWDIAGIPCCHAISYIFFNREDAERYVNACYKRTTYIDCYDLIVEPINGRNMWRPSGLPPVQPPIKRRPLGRPKKKRALEPDEPRSHRKNIGLGISKQCKLCGKLGHNRRSCKGEAAKDGHANSPIVGSAQPGSNARPTVHRAQPSSNDNATTSAPPPPNDNQSNPRPNRQSKRSAITTETLNATGNALRFTYFVSRQEKMKNAIADAGYAITDAGYDYADYAITDTGYADLLIVLSGFYFVMNLLPLHGNGVHMSFIVISQTQGTVQICIVISQTQGTVQICISKSQTQVSVQICISQSQIQGTVQI</sequence>
<evidence type="ECO:0000256" key="4">
    <source>
        <dbReference type="PROSITE-ProRule" id="PRU00325"/>
    </source>
</evidence>
<keyword evidence="2 4" id="KW-0863">Zinc-finger</keyword>
<keyword evidence="8" id="KW-1185">Reference proteome</keyword>
<keyword evidence="1" id="KW-0479">Metal-binding</keyword>
<dbReference type="PROSITE" id="PS50966">
    <property type="entry name" value="ZF_SWIM"/>
    <property type="match status" value="1"/>
</dbReference>